<evidence type="ECO:0000256" key="1">
    <source>
        <dbReference type="SAM" id="MobiDB-lite"/>
    </source>
</evidence>
<evidence type="ECO:0000313" key="2">
    <source>
        <dbReference type="EMBL" id="CAH0395441.1"/>
    </source>
</evidence>
<dbReference type="Proteomes" id="UP001152759">
    <property type="component" value="Chromosome 9"/>
</dbReference>
<gene>
    <name evidence="2" type="ORF">BEMITA_LOCUS13624</name>
</gene>
<protein>
    <submittedName>
        <fullName evidence="2">Uncharacterized protein</fullName>
    </submittedName>
</protein>
<organism evidence="2 3">
    <name type="scientific">Bemisia tabaci</name>
    <name type="common">Sweetpotato whitefly</name>
    <name type="synonym">Aleurodes tabaci</name>
    <dbReference type="NCBI Taxonomy" id="7038"/>
    <lineage>
        <taxon>Eukaryota</taxon>
        <taxon>Metazoa</taxon>
        <taxon>Ecdysozoa</taxon>
        <taxon>Arthropoda</taxon>
        <taxon>Hexapoda</taxon>
        <taxon>Insecta</taxon>
        <taxon>Pterygota</taxon>
        <taxon>Neoptera</taxon>
        <taxon>Paraneoptera</taxon>
        <taxon>Hemiptera</taxon>
        <taxon>Sternorrhyncha</taxon>
        <taxon>Aleyrodoidea</taxon>
        <taxon>Aleyrodidae</taxon>
        <taxon>Aleyrodinae</taxon>
        <taxon>Bemisia</taxon>
    </lineage>
</organism>
<dbReference type="EMBL" id="OU963870">
    <property type="protein sequence ID" value="CAH0395441.1"/>
    <property type="molecule type" value="Genomic_DNA"/>
</dbReference>
<dbReference type="AlphaFoldDB" id="A0A9P0AQ18"/>
<evidence type="ECO:0000313" key="3">
    <source>
        <dbReference type="Proteomes" id="UP001152759"/>
    </source>
</evidence>
<sequence>MQLHSRQIYFEFYSSLTDLIQKPVTTLIKGMQLQMKQLKKDGRNLIDCEWKDLLIVLTKEPFYTTFIKSELESNLKSAWCDLWLGLDPPSASSHPTACTSMPSLCANTQIAHVDATSQIPSEDYMESGFLLSALQQQLSTERDGVISQYICHAEGEYQLKFQTPGEIGYATVKLEIYLFSQMVKEEKMNWWRHAKTRALIHFNTPMDPDLVLIKKILDRKARALDQLEGTERKTTRYNPPEATSKGTRGSKF</sequence>
<accession>A0A9P0AQ18</accession>
<name>A0A9P0AQ18_BEMTA</name>
<proteinExistence type="predicted"/>
<feature type="region of interest" description="Disordered" evidence="1">
    <location>
        <begin position="228"/>
        <end position="252"/>
    </location>
</feature>
<reference evidence="2" key="1">
    <citation type="submission" date="2021-12" db="EMBL/GenBank/DDBJ databases">
        <authorList>
            <person name="King R."/>
        </authorList>
    </citation>
    <scope>NUCLEOTIDE SEQUENCE</scope>
</reference>
<keyword evidence="3" id="KW-1185">Reference proteome</keyword>